<gene>
    <name evidence="1" type="ORF">J5N97_015347</name>
</gene>
<evidence type="ECO:0000313" key="1">
    <source>
        <dbReference type="EMBL" id="KAJ0979873.1"/>
    </source>
</evidence>
<accession>A0A9D5CV68</accession>
<dbReference type="AlphaFoldDB" id="A0A9D5CV68"/>
<keyword evidence="2" id="KW-1185">Reference proteome</keyword>
<proteinExistence type="predicted"/>
<reference evidence="1" key="2">
    <citation type="journal article" date="2022" name="Hortic Res">
        <title>The genome of Dioscorea zingiberensis sheds light on the biosynthesis, origin and evolution of the medicinally important diosgenin saponins.</title>
        <authorList>
            <person name="Li Y."/>
            <person name="Tan C."/>
            <person name="Li Z."/>
            <person name="Guo J."/>
            <person name="Li S."/>
            <person name="Chen X."/>
            <person name="Wang C."/>
            <person name="Dai X."/>
            <person name="Yang H."/>
            <person name="Song W."/>
            <person name="Hou L."/>
            <person name="Xu J."/>
            <person name="Tong Z."/>
            <person name="Xu A."/>
            <person name="Yuan X."/>
            <person name="Wang W."/>
            <person name="Yang Q."/>
            <person name="Chen L."/>
            <person name="Sun Z."/>
            <person name="Wang K."/>
            <person name="Pan B."/>
            <person name="Chen J."/>
            <person name="Bao Y."/>
            <person name="Liu F."/>
            <person name="Qi X."/>
            <person name="Gang D.R."/>
            <person name="Wen J."/>
            <person name="Li J."/>
        </authorList>
    </citation>
    <scope>NUCLEOTIDE SEQUENCE</scope>
    <source>
        <strain evidence="1">Dzin_1.0</strain>
    </source>
</reference>
<reference evidence="1" key="1">
    <citation type="submission" date="2021-03" db="EMBL/GenBank/DDBJ databases">
        <authorList>
            <person name="Li Z."/>
            <person name="Yang C."/>
        </authorList>
    </citation>
    <scope>NUCLEOTIDE SEQUENCE</scope>
    <source>
        <strain evidence="1">Dzin_1.0</strain>
        <tissue evidence="1">Leaf</tissue>
    </source>
</reference>
<protein>
    <submittedName>
        <fullName evidence="1">Uncharacterized protein</fullName>
    </submittedName>
</protein>
<dbReference type="EMBL" id="JAGGNH010000003">
    <property type="protein sequence ID" value="KAJ0979873.1"/>
    <property type="molecule type" value="Genomic_DNA"/>
</dbReference>
<organism evidence="1 2">
    <name type="scientific">Dioscorea zingiberensis</name>
    <dbReference type="NCBI Taxonomy" id="325984"/>
    <lineage>
        <taxon>Eukaryota</taxon>
        <taxon>Viridiplantae</taxon>
        <taxon>Streptophyta</taxon>
        <taxon>Embryophyta</taxon>
        <taxon>Tracheophyta</taxon>
        <taxon>Spermatophyta</taxon>
        <taxon>Magnoliopsida</taxon>
        <taxon>Liliopsida</taxon>
        <taxon>Dioscoreales</taxon>
        <taxon>Dioscoreaceae</taxon>
        <taxon>Dioscorea</taxon>
    </lineage>
</organism>
<name>A0A9D5CV68_9LILI</name>
<sequence>MAGDLEPGGDLLHLIPGELADSPEVHAHDRARQLRVEPYGEAFVAGLRQPLIALSSLNSLQSQRGPMYQARVPAYSGSSSWQPLDTTPKLFSSASHSMRSDEGELKMGGTSHLFHLDFMGEVLDGDGGGLAVSVVEDPRRWPKGVAIVFSASALYLLAGNIFAEMIILIDANEDISELSPGHTNRCKFS</sequence>
<dbReference type="Proteomes" id="UP001085076">
    <property type="component" value="Miscellaneous, Linkage group lg03"/>
</dbReference>
<evidence type="ECO:0000313" key="2">
    <source>
        <dbReference type="Proteomes" id="UP001085076"/>
    </source>
</evidence>
<comment type="caution">
    <text evidence="1">The sequence shown here is derived from an EMBL/GenBank/DDBJ whole genome shotgun (WGS) entry which is preliminary data.</text>
</comment>